<dbReference type="InterPro" id="IPR016032">
    <property type="entry name" value="Sig_transdc_resp-reg_C-effctor"/>
</dbReference>
<dbReference type="GO" id="GO:0032993">
    <property type="term" value="C:protein-DNA complex"/>
    <property type="evidence" value="ECO:0007669"/>
    <property type="project" value="TreeGrafter"/>
</dbReference>
<dbReference type="Gene3D" id="3.40.50.2300">
    <property type="match status" value="1"/>
</dbReference>
<dbReference type="SUPFAM" id="SSF46894">
    <property type="entry name" value="C-terminal effector domain of the bipartite response regulators"/>
    <property type="match status" value="1"/>
</dbReference>
<keyword evidence="1" id="KW-0902">Two-component regulatory system</keyword>
<dbReference type="EMBL" id="LLXU01000095">
    <property type="protein sequence ID" value="KRG40656.1"/>
    <property type="molecule type" value="Genomic_DNA"/>
</dbReference>
<gene>
    <name evidence="7" type="ORF">ARC20_12580</name>
</gene>
<evidence type="ECO:0000256" key="1">
    <source>
        <dbReference type="ARBA" id="ARBA00023012"/>
    </source>
</evidence>
<dbReference type="PROSITE" id="PS50110">
    <property type="entry name" value="RESPONSE_REGULATORY"/>
    <property type="match status" value="1"/>
</dbReference>
<dbReference type="PANTHER" id="PTHR48111:SF22">
    <property type="entry name" value="REGULATOR OF RPOS"/>
    <property type="match status" value="1"/>
</dbReference>
<dbReference type="AlphaFoldDB" id="A0A0R0A6B3"/>
<accession>A0A0R0A6B3</accession>
<dbReference type="Gene3D" id="1.10.10.10">
    <property type="entry name" value="Winged helix-like DNA-binding domain superfamily/Winged helix DNA-binding domain"/>
    <property type="match status" value="1"/>
</dbReference>
<evidence type="ECO:0000313" key="7">
    <source>
        <dbReference type="EMBL" id="KRG40656.1"/>
    </source>
</evidence>
<dbReference type="InterPro" id="IPR001789">
    <property type="entry name" value="Sig_transdc_resp-reg_receiver"/>
</dbReference>
<dbReference type="GO" id="GO:0006355">
    <property type="term" value="P:regulation of DNA-templated transcription"/>
    <property type="evidence" value="ECO:0007669"/>
    <property type="project" value="InterPro"/>
</dbReference>
<keyword evidence="4" id="KW-0804">Transcription</keyword>
<reference evidence="7 8" key="1">
    <citation type="submission" date="2015-10" db="EMBL/GenBank/DDBJ databases">
        <title>Genome sequencing and analysis of members of genus Stenotrophomonas.</title>
        <authorList>
            <person name="Patil P.P."/>
            <person name="Midha S."/>
            <person name="Patil P.B."/>
        </authorList>
    </citation>
    <scope>NUCLEOTIDE SEQUENCE [LARGE SCALE GENOMIC DNA]</scope>
    <source>
        <strain evidence="7 8">JCM 16536</strain>
    </source>
</reference>
<evidence type="ECO:0000256" key="3">
    <source>
        <dbReference type="ARBA" id="ARBA00023125"/>
    </source>
</evidence>
<comment type="caution">
    <text evidence="5">Lacks conserved residue(s) required for the propagation of feature annotation.</text>
</comment>
<dbReference type="Proteomes" id="UP000051802">
    <property type="component" value="Unassembled WGS sequence"/>
</dbReference>
<sequence length="222" mass="24701">MDFAADESLAVHLLSNNRFDTIVMAERLADRRGFDALRNLRRLMRRPLPVLMLGAPGAAPPVLGDGLGPDDYLVPPYSLDAITGRLGILRRRKGKCRARLQVGDLVFDVNNHSVHRQGHVVVVDEALLPVLQALMEASPKRVSFRELGSCLLDEQAPVADARVRVRMRALREAVDMPFQSPMIRNRRDGFCILPPDVSPLSQEKPSSRRPATRRVLPAVHAL</sequence>
<dbReference type="GO" id="GO:0000156">
    <property type="term" value="F:phosphorelay response regulator activity"/>
    <property type="evidence" value="ECO:0007669"/>
    <property type="project" value="TreeGrafter"/>
</dbReference>
<dbReference type="GO" id="GO:0005829">
    <property type="term" value="C:cytosol"/>
    <property type="evidence" value="ECO:0007669"/>
    <property type="project" value="TreeGrafter"/>
</dbReference>
<organism evidence="7 8">
    <name type="scientific">Stenotrophomonas panacihumi</name>
    <dbReference type="NCBI Taxonomy" id="676599"/>
    <lineage>
        <taxon>Bacteria</taxon>
        <taxon>Pseudomonadati</taxon>
        <taxon>Pseudomonadota</taxon>
        <taxon>Gammaproteobacteria</taxon>
        <taxon>Lysobacterales</taxon>
        <taxon>Lysobacteraceae</taxon>
        <taxon>Stenotrophomonas</taxon>
    </lineage>
</organism>
<dbReference type="SUPFAM" id="SSF52172">
    <property type="entry name" value="CheY-like"/>
    <property type="match status" value="1"/>
</dbReference>
<evidence type="ECO:0000259" key="6">
    <source>
        <dbReference type="PROSITE" id="PS50110"/>
    </source>
</evidence>
<dbReference type="PANTHER" id="PTHR48111">
    <property type="entry name" value="REGULATOR OF RPOS"/>
    <property type="match status" value="1"/>
</dbReference>
<evidence type="ECO:0000313" key="8">
    <source>
        <dbReference type="Proteomes" id="UP000051802"/>
    </source>
</evidence>
<name>A0A0R0A6B3_9GAMM</name>
<dbReference type="GO" id="GO:0000976">
    <property type="term" value="F:transcription cis-regulatory region binding"/>
    <property type="evidence" value="ECO:0007669"/>
    <property type="project" value="TreeGrafter"/>
</dbReference>
<dbReference type="InterPro" id="IPR011006">
    <property type="entry name" value="CheY-like_superfamily"/>
</dbReference>
<feature type="domain" description="Response regulatory" evidence="6">
    <location>
        <begin position="1"/>
        <end position="90"/>
    </location>
</feature>
<proteinExistence type="predicted"/>
<protein>
    <recommendedName>
        <fullName evidence="6">Response regulatory domain-containing protein</fullName>
    </recommendedName>
</protein>
<keyword evidence="2" id="KW-0805">Transcription regulation</keyword>
<evidence type="ECO:0000256" key="4">
    <source>
        <dbReference type="ARBA" id="ARBA00023163"/>
    </source>
</evidence>
<dbReference type="InterPro" id="IPR039420">
    <property type="entry name" value="WalR-like"/>
</dbReference>
<keyword evidence="3" id="KW-0238">DNA-binding</keyword>
<comment type="caution">
    <text evidence="7">The sequence shown here is derived from an EMBL/GenBank/DDBJ whole genome shotgun (WGS) entry which is preliminary data.</text>
</comment>
<evidence type="ECO:0000256" key="2">
    <source>
        <dbReference type="ARBA" id="ARBA00023015"/>
    </source>
</evidence>
<evidence type="ECO:0000256" key="5">
    <source>
        <dbReference type="PROSITE-ProRule" id="PRU00169"/>
    </source>
</evidence>
<dbReference type="InterPro" id="IPR036388">
    <property type="entry name" value="WH-like_DNA-bd_sf"/>
</dbReference>
<dbReference type="STRING" id="676599.ARC20_12580"/>
<keyword evidence="8" id="KW-1185">Reference proteome</keyword>